<evidence type="ECO:0000313" key="2">
    <source>
        <dbReference type="EMBL" id="KAI5077571.1"/>
    </source>
</evidence>
<dbReference type="Proteomes" id="UP000886520">
    <property type="component" value="Chromosome 7"/>
</dbReference>
<comment type="caution">
    <text evidence="2">The sequence shown here is derived from an EMBL/GenBank/DDBJ whole genome shotgun (WGS) entry which is preliminary data.</text>
</comment>
<feature type="domain" description="F-box" evidence="1">
    <location>
        <begin position="37"/>
        <end position="66"/>
    </location>
</feature>
<name>A0A9D4V178_ADICA</name>
<proteinExistence type="predicted"/>
<accession>A0A9D4V178</accession>
<sequence>MRRCCPPTLTARDCEAGQSTGFVPARKGPEIWLPYDLILERLPVQKQCQLRCVCKAWNVMLRQHKVLFTEAAEAEKEQEYWFIMARAFSQDEPGFASETLPLAAVRYEHHGAASGGRALIIIITIPFLWLHHRHRAFSQDGSAKVHWEFLTYSSLHKQTERPPLPNRNHCSLRSLLGGTHCRRLAFEQENSGQVVLSWTAR</sequence>
<evidence type="ECO:0000313" key="3">
    <source>
        <dbReference type="Proteomes" id="UP000886520"/>
    </source>
</evidence>
<keyword evidence="3" id="KW-1185">Reference proteome</keyword>
<protein>
    <recommendedName>
        <fullName evidence="1">F-box domain-containing protein</fullName>
    </recommendedName>
</protein>
<dbReference type="InterPro" id="IPR036047">
    <property type="entry name" value="F-box-like_dom_sf"/>
</dbReference>
<dbReference type="InterPro" id="IPR001810">
    <property type="entry name" value="F-box_dom"/>
</dbReference>
<dbReference type="Pfam" id="PF00646">
    <property type="entry name" value="F-box"/>
    <property type="match status" value="1"/>
</dbReference>
<organism evidence="2 3">
    <name type="scientific">Adiantum capillus-veneris</name>
    <name type="common">Maidenhair fern</name>
    <dbReference type="NCBI Taxonomy" id="13818"/>
    <lineage>
        <taxon>Eukaryota</taxon>
        <taxon>Viridiplantae</taxon>
        <taxon>Streptophyta</taxon>
        <taxon>Embryophyta</taxon>
        <taxon>Tracheophyta</taxon>
        <taxon>Polypodiopsida</taxon>
        <taxon>Polypodiidae</taxon>
        <taxon>Polypodiales</taxon>
        <taxon>Pteridineae</taxon>
        <taxon>Pteridaceae</taxon>
        <taxon>Vittarioideae</taxon>
        <taxon>Adiantum</taxon>
    </lineage>
</organism>
<gene>
    <name evidence="2" type="ORF">GOP47_0007395</name>
</gene>
<dbReference type="AlphaFoldDB" id="A0A9D4V178"/>
<dbReference type="EMBL" id="JABFUD020000007">
    <property type="protein sequence ID" value="KAI5077571.1"/>
    <property type="molecule type" value="Genomic_DNA"/>
</dbReference>
<evidence type="ECO:0000259" key="1">
    <source>
        <dbReference type="Pfam" id="PF00646"/>
    </source>
</evidence>
<reference evidence="2" key="1">
    <citation type="submission" date="2021-01" db="EMBL/GenBank/DDBJ databases">
        <title>Adiantum capillus-veneris genome.</title>
        <authorList>
            <person name="Fang Y."/>
            <person name="Liao Q."/>
        </authorList>
    </citation>
    <scope>NUCLEOTIDE SEQUENCE</scope>
    <source>
        <strain evidence="2">H3</strain>
        <tissue evidence="2">Leaf</tissue>
    </source>
</reference>
<dbReference type="SUPFAM" id="SSF81383">
    <property type="entry name" value="F-box domain"/>
    <property type="match status" value="1"/>
</dbReference>